<name>A0A4R8QKK7_9PEZI</name>
<feature type="compositionally biased region" description="Basic residues" evidence="2">
    <location>
        <begin position="1"/>
        <end position="12"/>
    </location>
</feature>
<comment type="caution">
    <text evidence="3">The sequence shown here is derived from an EMBL/GenBank/DDBJ whole genome shotgun (WGS) entry which is preliminary data.</text>
</comment>
<evidence type="ECO:0000313" key="3">
    <source>
        <dbReference type="EMBL" id="TDZ37616.1"/>
    </source>
</evidence>
<dbReference type="Pfam" id="PF13181">
    <property type="entry name" value="TPR_8"/>
    <property type="match status" value="1"/>
</dbReference>
<keyword evidence="1" id="KW-0802">TPR repeat</keyword>
<organism evidence="3 4">
    <name type="scientific">Colletotrichum spinosum</name>
    <dbReference type="NCBI Taxonomy" id="1347390"/>
    <lineage>
        <taxon>Eukaryota</taxon>
        <taxon>Fungi</taxon>
        <taxon>Dikarya</taxon>
        <taxon>Ascomycota</taxon>
        <taxon>Pezizomycotina</taxon>
        <taxon>Sordariomycetes</taxon>
        <taxon>Hypocreomycetidae</taxon>
        <taxon>Glomerellales</taxon>
        <taxon>Glomerellaceae</taxon>
        <taxon>Colletotrichum</taxon>
        <taxon>Colletotrichum orbiculare species complex</taxon>
    </lineage>
</organism>
<dbReference type="CDD" id="cd24142">
    <property type="entry name" value="ACL4-like"/>
    <property type="match status" value="1"/>
</dbReference>
<evidence type="ECO:0000256" key="1">
    <source>
        <dbReference type="PROSITE-ProRule" id="PRU00339"/>
    </source>
</evidence>
<evidence type="ECO:0000313" key="4">
    <source>
        <dbReference type="Proteomes" id="UP000295083"/>
    </source>
</evidence>
<dbReference type="Proteomes" id="UP000295083">
    <property type="component" value="Unassembled WGS sequence"/>
</dbReference>
<feature type="region of interest" description="Disordered" evidence="2">
    <location>
        <begin position="1"/>
        <end position="25"/>
    </location>
</feature>
<dbReference type="PROSITE" id="PS50005">
    <property type="entry name" value="TPR"/>
    <property type="match status" value="1"/>
</dbReference>
<keyword evidence="4" id="KW-1185">Reference proteome</keyword>
<feature type="repeat" description="TPR" evidence="1">
    <location>
        <begin position="58"/>
        <end position="91"/>
    </location>
</feature>
<dbReference type="AlphaFoldDB" id="A0A4R8QKK7"/>
<accession>A0A4R8QKK7</accession>
<dbReference type="InterPro" id="IPR019734">
    <property type="entry name" value="TPR_rpt"/>
</dbReference>
<feature type="region of interest" description="Disordered" evidence="2">
    <location>
        <begin position="343"/>
        <end position="372"/>
    </location>
</feature>
<gene>
    <name evidence="3" type="ORF">C8035_v008022</name>
</gene>
<dbReference type="SMART" id="SM00028">
    <property type="entry name" value="TPR"/>
    <property type="match status" value="3"/>
</dbReference>
<dbReference type="Gene3D" id="1.25.40.10">
    <property type="entry name" value="Tetratricopeptide repeat domain"/>
    <property type="match status" value="1"/>
</dbReference>
<dbReference type="SUPFAM" id="SSF48452">
    <property type="entry name" value="TPR-like"/>
    <property type="match status" value="1"/>
</dbReference>
<protein>
    <submittedName>
        <fullName evidence="3">Putative assembly chaperone of rpl4</fullName>
    </submittedName>
</protein>
<dbReference type="EMBL" id="QAPG01000022">
    <property type="protein sequence ID" value="TDZ37616.1"/>
    <property type="molecule type" value="Genomic_DNA"/>
</dbReference>
<evidence type="ECO:0000256" key="2">
    <source>
        <dbReference type="SAM" id="MobiDB-lite"/>
    </source>
</evidence>
<dbReference type="InterPro" id="IPR011990">
    <property type="entry name" value="TPR-like_helical_dom_sf"/>
</dbReference>
<feature type="compositionally biased region" description="Acidic residues" evidence="2">
    <location>
        <begin position="351"/>
        <end position="372"/>
    </location>
</feature>
<sequence>MAPTRPNKKSKKRSEEKPANPTLLLEDATAKLQEGDVEKAFLAAKKALDATGGRECELAALNLLGQISIEMGEIDDARTYFLEAVNLDRDGSRDERAGGGPEKFLWLAQLSEDGGQDSVEWFERGAASLRGQIRALTELTTLSEEQEALLEEKKAKLGGTLCAVAEVYMTDLSWEADAEQRCEALVTEAGLVAPELAETWQTVANVRISQERIDEARAALTRSMDLWKELHPLDPRVPDFPSRVSLVRLLLEVDMEQEAIDVLERLVGDDDQSVEAWYLGGWALFILGEKLKEKQSDGEDEEDWNTTWTTSRHWLTRCLKLYEAQQYEDERLGEHARELMASINKVLGEPPEGEEEEGWEDAGSDDDEEMAE</sequence>
<proteinExistence type="predicted"/>
<reference evidence="3 4" key="1">
    <citation type="submission" date="2018-11" db="EMBL/GenBank/DDBJ databases">
        <title>Genome sequence and assembly of Colletotrichum spinosum.</title>
        <authorList>
            <person name="Gan P."/>
            <person name="Shirasu K."/>
        </authorList>
    </citation>
    <scope>NUCLEOTIDE SEQUENCE [LARGE SCALE GENOMIC DNA]</scope>
    <source>
        <strain evidence="3 4">CBS 515.97</strain>
    </source>
</reference>